<evidence type="ECO:0000256" key="1">
    <source>
        <dbReference type="SAM" id="MobiDB-lite"/>
    </source>
</evidence>
<feature type="compositionally biased region" description="Basic residues" evidence="1">
    <location>
        <begin position="73"/>
        <end position="84"/>
    </location>
</feature>
<feature type="compositionally biased region" description="Low complexity" evidence="1">
    <location>
        <begin position="58"/>
        <end position="69"/>
    </location>
</feature>
<feature type="region of interest" description="Disordered" evidence="1">
    <location>
        <begin position="54"/>
        <end position="123"/>
    </location>
</feature>
<accession>A0ABP7PEA0</accession>
<comment type="caution">
    <text evidence="2">The sequence shown here is derived from an EMBL/GenBank/DDBJ whole genome shotgun (WGS) entry which is preliminary data.</text>
</comment>
<sequence length="123" mass="12561">MAVPQTKPVGKEVSEADWAVVSGRTAVMVRTLPNGVEEDRTGQGGPVVWEGRADRAGSVRGAGPRSGGARTRGGARRCGGHARVRAGSAGSLRTRPRAGGPCRVRRTGPAGRARPDTAVGVSP</sequence>
<organism evidence="2 3">
    <name type="scientific">Streptomyces marokkonensis</name>
    <dbReference type="NCBI Taxonomy" id="324855"/>
    <lineage>
        <taxon>Bacteria</taxon>
        <taxon>Bacillati</taxon>
        <taxon>Actinomycetota</taxon>
        <taxon>Actinomycetes</taxon>
        <taxon>Kitasatosporales</taxon>
        <taxon>Streptomycetaceae</taxon>
        <taxon>Streptomyces</taxon>
    </lineage>
</organism>
<protein>
    <submittedName>
        <fullName evidence="2">Uncharacterized protein</fullName>
    </submittedName>
</protein>
<evidence type="ECO:0000313" key="2">
    <source>
        <dbReference type="EMBL" id="GAA3964169.1"/>
    </source>
</evidence>
<proteinExistence type="predicted"/>
<gene>
    <name evidence="2" type="ORF">GCM10022384_15170</name>
</gene>
<name>A0ABP7PEA0_9ACTN</name>
<dbReference type="EMBL" id="BAABCQ010000020">
    <property type="protein sequence ID" value="GAA3964169.1"/>
    <property type="molecule type" value="Genomic_DNA"/>
</dbReference>
<reference evidence="3" key="1">
    <citation type="journal article" date="2019" name="Int. J. Syst. Evol. Microbiol.">
        <title>The Global Catalogue of Microorganisms (GCM) 10K type strain sequencing project: providing services to taxonomists for standard genome sequencing and annotation.</title>
        <authorList>
            <consortium name="The Broad Institute Genomics Platform"/>
            <consortium name="The Broad Institute Genome Sequencing Center for Infectious Disease"/>
            <person name="Wu L."/>
            <person name="Ma J."/>
        </authorList>
    </citation>
    <scope>NUCLEOTIDE SEQUENCE [LARGE SCALE GENOMIC DNA]</scope>
    <source>
        <strain evidence="3">JCM 17027</strain>
    </source>
</reference>
<evidence type="ECO:0000313" key="3">
    <source>
        <dbReference type="Proteomes" id="UP001500034"/>
    </source>
</evidence>
<dbReference type="Proteomes" id="UP001500034">
    <property type="component" value="Unassembled WGS sequence"/>
</dbReference>
<keyword evidence="3" id="KW-1185">Reference proteome</keyword>